<keyword evidence="1" id="KW-0812">Transmembrane</keyword>
<proteinExistence type="predicted"/>
<comment type="caution">
    <text evidence="2">The sequence shown here is derived from an EMBL/GenBank/DDBJ whole genome shotgun (WGS) entry which is preliminary data.</text>
</comment>
<keyword evidence="1" id="KW-0472">Membrane</keyword>
<dbReference type="Proteomes" id="UP001500363">
    <property type="component" value="Unassembled WGS sequence"/>
</dbReference>
<reference evidence="2 3" key="1">
    <citation type="journal article" date="2019" name="Int. J. Syst. Evol. Microbiol.">
        <title>The Global Catalogue of Microorganisms (GCM) 10K type strain sequencing project: providing services to taxonomists for standard genome sequencing and annotation.</title>
        <authorList>
            <consortium name="The Broad Institute Genomics Platform"/>
            <consortium name="The Broad Institute Genome Sequencing Center for Infectious Disease"/>
            <person name="Wu L."/>
            <person name="Ma J."/>
        </authorList>
    </citation>
    <scope>NUCLEOTIDE SEQUENCE [LARGE SCALE GENOMIC DNA]</scope>
    <source>
        <strain evidence="2 3">JCM 14303</strain>
    </source>
</reference>
<organism evidence="2 3">
    <name type="scientific">Kribbella lupini</name>
    <dbReference type="NCBI Taxonomy" id="291602"/>
    <lineage>
        <taxon>Bacteria</taxon>
        <taxon>Bacillati</taxon>
        <taxon>Actinomycetota</taxon>
        <taxon>Actinomycetes</taxon>
        <taxon>Propionibacteriales</taxon>
        <taxon>Kribbellaceae</taxon>
        <taxon>Kribbella</taxon>
    </lineage>
</organism>
<evidence type="ECO:0000256" key="1">
    <source>
        <dbReference type="SAM" id="Phobius"/>
    </source>
</evidence>
<protein>
    <submittedName>
        <fullName evidence="2">Uncharacterized protein</fullName>
    </submittedName>
</protein>
<dbReference type="EMBL" id="BAAANC010000006">
    <property type="protein sequence ID" value="GAA1561903.1"/>
    <property type="molecule type" value="Genomic_DNA"/>
</dbReference>
<feature type="transmembrane region" description="Helical" evidence="1">
    <location>
        <begin position="42"/>
        <end position="61"/>
    </location>
</feature>
<evidence type="ECO:0000313" key="3">
    <source>
        <dbReference type="Proteomes" id="UP001500363"/>
    </source>
</evidence>
<sequence length="412" mass="43715">MRREDVAPLLQQAADGLPEPDLADAAWAGGLSIRRRRRRTQVIVAVLVVLVLAVAGALVAVKGPSFGLKPPDDVPTHPPGFVPPAGQIAGMDFWIAPQAGSEAWLNRMVTPMGGELDYPDDPEPLAEKPVDDIAAVVLSRNGDKFRPLLLASTARWSEADVDLVPIVTGAPLSTGAVAPSGRLVAFPQPGAVVVLDSTRATVQRIPVPDRDLRSVSWLGDSERLLVSGPRSTYRVSVTGQEIVAVQPSVDPDAGTAPYRLDGVATQVALMRYTRRGWMADTPVQLPVQSWSGQTFTNGNVAARVFVADVLPQVQTVASRPQVVAAISAVDSRPSRLLVMGETPPATPPPTGPPTPAAVRERGCCAVLGWYDSETVLFRAADWLLAWNLETGQVRRVAELKVPAVAIGPGLRG</sequence>
<gene>
    <name evidence="2" type="ORF">GCM10009741_79140</name>
</gene>
<dbReference type="RefSeq" id="WP_344183688.1">
    <property type="nucleotide sequence ID" value="NZ_BAAANC010000006.1"/>
</dbReference>
<keyword evidence="3" id="KW-1185">Reference proteome</keyword>
<keyword evidence="1" id="KW-1133">Transmembrane helix</keyword>
<name>A0ABN2CT69_9ACTN</name>
<dbReference type="InterPro" id="IPR011044">
    <property type="entry name" value="Quino_amine_DH_bsu"/>
</dbReference>
<accession>A0ABN2CT69</accession>
<evidence type="ECO:0000313" key="2">
    <source>
        <dbReference type="EMBL" id="GAA1561903.1"/>
    </source>
</evidence>
<dbReference type="SUPFAM" id="SSF50969">
    <property type="entry name" value="YVTN repeat-like/Quinoprotein amine dehydrogenase"/>
    <property type="match status" value="1"/>
</dbReference>